<dbReference type="Proteomes" id="UP000239549">
    <property type="component" value="Unassembled WGS sequence"/>
</dbReference>
<proteinExistence type="predicted"/>
<comment type="function">
    <text evidence="7">May play the central regulatory role in sporulation. It may be an element of the effector pathway responsible for the activation of sporulation genes in response to nutritional stress. Spo0A may act in concert with spo0H (a sigma factor) to control the expression of some genes that are critical to the sporulation process.</text>
</comment>
<evidence type="ECO:0000256" key="2">
    <source>
        <dbReference type="ARBA" id="ARBA00022553"/>
    </source>
</evidence>
<dbReference type="InterPro" id="IPR011006">
    <property type="entry name" value="CheY-like_superfamily"/>
</dbReference>
<feature type="modified residue" description="4-aspartylphosphate" evidence="8">
    <location>
        <position position="52"/>
    </location>
</feature>
<reference evidence="13" key="1">
    <citation type="submission" date="2018-02" db="EMBL/GenBank/DDBJ databases">
        <title>Genome sequence of Desulfocucumis palustris strain NAW-5.</title>
        <authorList>
            <person name="Watanabe M."/>
            <person name="Kojima H."/>
            <person name="Fukui M."/>
        </authorList>
    </citation>
    <scope>NUCLEOTIDE SEQUENCE [LARGE SCALE GENOMIC DNA]</scope>
    <source>
        <strain evidence="13">NAW-5</strain>
    </source>
</reference>
<evidence type="ECO:0000256" key="1">
    <source>
        <dbReference type="ARBA" id="ARBA00018672"/>
    </source>
</evidence>
<sequence>MAHILIVEDEKSINDLIAMNLSLVGHTSEQAYDGKEALEYLKQNTYSLLIMDIMLPVLDGFSLMQYVPKGTPVIFLTAMGNLSDKVKGLKLGADDYIVKPFETIELLARIEAILRRTHQSLNIFSLDGTVVNLESRVVTVNGSEIELTLREYELLEILIKNKNIALSREKLLKLAWEYDYFGETRTVDVHIQKLRKKLNWDNRIKTVYKMGYRLEADQ</sequence>
<dbReference type="GO" id="GO:0005829">
    <property type="term" value="C:cytosol"/>
    <property type="evidence" value="ECO:0007669"/>
    <property type="project" value="TreeGrafter"/>
</dbReference>
<dbReference type="Gene3D" id="6.10.250.690">
    <property type="match status" value="1"/>
</dbReference>
<dbReference type="OrthoDB" id="9790454at2"/>
<dbReference type="PANTHER" id="PTHR48111">
    <property type="entry name" value="REGULATOR OF RPOS"/>
    <property type="match status" value="1"/>
</dbReference>
<gene>
    <name evidence="12" type="ORF">DCCM_2790</name>
</gene>
<keyword evidence="2 8" id="KW-0597">Phosphoprotein</keyword>
<dbReference type="InterPro" id="IPR039420">
    <property type="entry name" value="WalR-like"/>
</dbReference>
<keyword evidence="13" id="KW-1185">Reference proteome</keyword>
<dbReference type="RefSeq" id="WP_104372046.1">
    <property type="nucleotide sequence ID" value="NZ_BFAV01000117.1"/>
</dbReference>
<evidence type="ECO:0000313" key="12">
    <source>
        <dbReference type="EMBL" id="GBF33684.1"/>
    </source>
</evidence>
<dbReference type="SMART" id="SM00862">
    <property type="entry name" value="Trans_reg_C"/>
    <property type="match status" value="1"/>
</dbReference>
<keyword evidence="3" id="KW-0902">Two-component regulatory system</keyword>
<dbReference type="CDD" id="cd00383">
    <property type="entry name" value="trans_reg_C"/>
    <property type="match status" value="1"/>
</dbReference>
<evidence type="ECO:0000256" key="5">
    <source>
        <dbReference type="ARBA" id="ARBA00023125"/>
    </source>
</evidence>
<protein>
    <recommendedName>
        <fullName evidence="1">Stage 0 sporulation protein A homolog</fullName>
    </recommendedName>
</protein>
<dbReference type="GO" id="GO:0006355">
    <property type="term" value="P:regulation of DNA-templated transcription"/>
    <property type="evidence" value="ECO:0007669"/>
    <property type="project" value="InterPro"/>
</dbReference>
<evidence type="ECO:0000256" key="8">
    <source>
        <dbReference type="PROSITE-ProRule" id="PRU00169"/>
    </source>
</evidence>
<keyword evidence="6" id="KW-0804">Transcription</keyword>
<dbReference type="PANTHER" id="PTHR48111:SF1">
    <property type="entry name" value="TWO-COMPONENT RESPONSE REGULATOR ORR33"/>
    <property type="match status" value="1"/>
</dbReference>
<evidence type="ECO:0000256" key="9">
    <source>
        <dbReference type="PROSITE-ProRule" id="PRU01091"/>
    </source>
</evidence>
<dbReference type="GO" id="GO:0032993">
    <property type="term" value="C:protein-DNA complex"/>
    <property type="evidence" value="ECO:0007669"/>
    <property type="project" value="TreeGrafter"/>
</dbReference>
<keyword evidence="5 9" id="KW-0238">DNA-binding</keyword>
<dbReference type="InterPro" id="IPR036388">
    <property type="entry name" value="WH-like_DNA-bd_sf"/>
</dbReference>
<evidence type="ECO:0000256" key="6">
    <source>
        <dbReference type="ARBA" id="ARBA00023163"/>
    </source>
</evidence>
<keyword evidence="4" id="KW-0805">Transcription regulation</keyword>
<feature type="domain" description="Response regulatory" evidence="10">
    <location>
        <begin position="3"/>
        <end position="114"/>
    </location>
</feature>
<dbReference type="AlphaFoldDB" id="A0A2L2XCF6"/>
<dbReference type="GO" id="GO:0000156">
    <property type="term" value="F:phosphorelay response regulator activity"/>
    <property type="evidence" value="ECO:0007669"/>
    <property type="project" value="TreeGrafter"/>
</dbReference>
<dbReference type="Pfam" id="PF00072">
    <property type="entry name" value="Response_reg"/>
    <property type="match status" value="1"/>
</dbReference>
<name>A0A2L2XCF6_9FIRM</name>
<evidence type="ECO:0000256" key="3">
    <source>
        <dbReference type="ARBA" id="ARBA00023012"/>
    </source>
</evidence>
<comment type="caution">
    <text evidence="12">The sequence shown here is derived from an EMBL/GenBank/DDBJ whole genome shotgun (WGS) entry which is preliminary data.</text>
</comment>
<evidence type="ECO:0000313" key="13">
    <source>
        <dbReference type="Proteomes" id="UP000239549"/>
    </source>
</evidence>
<organism evidence="12 13">
    <name type="scientific">Desulfocucumis palustris</name>
    <dbReference type="NCBI Taxonomy" id="1898651"/>
    <lineage>
        <taxon>Bacteria</taxon>
        <taxon>Bacillati</taxon>
        <taxon>Bacillota</taxon>
        <taxon>Clostridia</taxon>
        <taxon>Eubacteriales</taxon>
        <taxon>Desulfocucumaceae</taxon>
        <taxon>Desulfocucumis</taxon>
    </lineage>
</organism>
<dbReference type="EMBL" id="BFAV01000117">
    <property type="protein sequence ID" value="GBF33684.1"/>
    <property type="molecule type" value="Genomic_DNA"/>
</dbReference>
<dbReference type="InterPro" id="IPR001789">
    <property type="entry name" value="Sig_transdc_resp-reg_receiver"/>
</dbReference>
<evidence type="ECO:0000256" key="7">
    <source>
        <dbReference type="ARBA" id="ARBA00024867"/>
    </source>
</evidence>
<dbReference type="Gene3D" id="3.40.50.2300">
    <property type="match status" value="1"/>
</dbReference>
<dbReference type="PROSITE" id="PS51755">
    <property type="entry name" value="OMPR_PHOB"/>
    <property type="match status" value="1"/>
</dbReference>
<dbReference type="Pfam" id="PF00486">
    <property type="entry name" value="Trans_reg_C"/>
    <property type="match status" value="1"/>
</dbReference>
<feature type="DNA-binding region" description="OmpR/PhoB-type" evidence="9">
    <location>
        <begin position="121"/>
        <end position="216"/>
    </location>
</feature>
<dbReference type="InterPro" id="IPR001867">
    <property type="entry name" value="OmpR/PhoB-type_DNA-bd"/>
</dbReference>
<feature type="domain" description="OmpR/PhoB-type" evidence="11">
    <location>
        <begin position="121"/>
        <end position="216"/>
    </location>
</feature>
<evidence type="ECO:0000259" key="10">
    <source>
        <dbReference type="PROSITE" id="PS50110"/>
    </source>
</evidence>
<dbReference type="SMART" id="SM00448">
    <property type="entry name" value="REC"/>
    <property type="match status" value="1"/>
</dbReference>
<dbReference type="SUPFAM" id="SSF52172">
    <property type="entry name" value="CheY-like"/>
    <property type="match status" value="1"/>
</dbReference>
<accession>A0A2L2XCF6</accession>
<dbReference type="PROSITE" id="PS50110">
    <property type="entry name" value="RESPONSE_REGULATORY"/>
    <property type="match status" value="1"/>
</dbReference>
<dbReference type="GO" id="GO:0000976">
    <property type="term" value="F:transcription cis-regulatory region binding"/>
    <property type="evidence" value="ECO:0007669"/>
    <property type="project" value="TreeGrafter"/>
</dbReference>
<evidence type="ECO:0000259" key="11">
    <source>
        <dbReference type="PROSITE" id="PS51755"/>
    </source>
</evidence>
<dbReference type="Gene3D" id="1.10.10.10">
    <property type="entry name" value="Winged helix-like DNA-binding domain superfamily/Winged helix DNA-binding domain"/>
    <property type="match status" value="1"/>
</dbReference>
<evidence type="ECO:0000256" key="4">
    <source>
        <dbReference type="ARBA" id="ARBA00023015"/>
    </source>
</evidence>